<proteinExistence type="predicted"/>
<protein>
    <submittedName>
        <fullName evidence="1">Uncharacterized protein</fullName>
    </submittedName>
</protein>
<dbReference type="AlphaFoldDB" id="A0A4Y2EH79"/>
<accession>A0A4Y2EH79</accession>
<sequence length="104" mass="12410">MAANSDQQRVRLSHFCWPSQARGLCRQDASVMYSRRYLCYQSQWIALSWMRINKIPGYWMQRLTWWRIQKHQTSRKYGYIRTPCSINVCTKGNYGEPIGQNSVI</sequence>
<gene>
    <name evidence="1" type="ORF">AVEN_35273_1</name>
</gene>
<dbReference type="EMBL" id="BGPR01000590">
    <property type="protein sequence ID" value="GBM27616.1"/>
    <property type="molecule type" value="Genomic_DNA"/>
</dbReference>
<comment type="caution">
    <text evidence="1">The sequence shown here is derived from an EMBL/GenBank/DDBJ whole genome shotgun (WGS) entry which is preliminary data.</text>
</comment>
<evidence type="ECO:0000313" key="2">
    <source>
        <dbReference type="Proteomes" id="UP000499080"/>
    </source>
</evidence>
<name>A0A4Y2EH79_ARAVE</name>
<dbReference type="Proteomes" id="UP000499080">
    <property type="component" value="Unassembled WGS sequence"/>
</dbReference>
<keyword evidence="2" id="KW-1185">Reference proteome</keyword>
<evidence type="ECO:0000313" key="1">
    <source>
        <dbReference type="EMBL" id="GBM27616.1"/>
    </source>
</evidence>
<organism evidence="1 2">
    <name type="scientific">Araneus ventricosus</name>
    <name type="common">Orbweaver spider</name>
    <name type="synonym">Epeira ventricosa</name>
    <dbReference type="NCBI Taxonomy" id="182803"/>
    <lineage>
        <taxon>Eukaryota</taxon>
        <taxon>Metazoa</taxon>
        <taxon>Ecdysozoa</taxon>
        <taxon>Arthropoda</taxon>
        <taxon>Chelicerata</taxon>
        <taxon>Arachnida</taxon>
        <taxon>Araneae</taxon>
        <taxon>Araneomorphae</taxon>
        <taxon>Entelegynae</taxon>
        <taxon>Araneoidea</taxon>
        <taxon>Araneidae</taxon>
        <taxon>Araneus</taxon>
    </lineage>
</organism>
<reference evidence="1 2" key="1">
    <citation type="journal article" date="2019" name="Sci. Rep.">
        <title>Orb-weaving spider Araneus ventricosus genome elucidates the spidroin gene catalogue.</title>
        <authorList>
            <person name="Kono N."/>
            <person name="Nakamura H."/>
            <person name="Ohtoshi R."/>
            <person name="Moran D.A.P."/>
            <person name="Shinohara A."/>
            <person name="Yoshida Y."/>
            <person name="Fujiwara M."/>
            <person name="Mori M."/>
            <person name="Tomita M."/>
            <person name="Arakawa K."/>
        </authorList>
    </citation>
    <scope>NUCLEOTIDE SEQUENCE [LARGE SCALE GENOMIC DNA]</scope>
</reference>